<comment type="caution">
    <text evidence="4">The sequence shown here is derived from an EMBL/GenBank/DDBJ whole genome shotgun (WGS) entry which is preliminary data.</text>
</comment>
<dbReference type="GO" id="GO:0004867">
    <property type="term" value="F:serine-type endopeptidase inhibitor activity"/>
    <property type="evidence" value="ECO:0007669"/>
    <property type="project" value="InterPro"/>
</dbReference>
<dbReference type="InterPro" id="IPR023795">
    <property type="entry name" value="Serpin_CS"/>
</dbReference>
<sequence>MKRLDQALAVGLVGGTVWMVANLSATPTDANSQAHYPSANSSVIQSANQSANQPVSQSAIDPRLTAANREFGFKLFRQLVEQDTSRNLLISPTSVSIALSMLYNGAAGSTQQAMAKTLAWQDLSLSELNQANAALMTTLESADPAVALEIANSLWGREGVAFEPAFLQQNQQFYQAEITSLDFSSPDAPASINRWVSQNTSGKIPKIVDQIDPAQILFLINAVYFKGDWTTQFDPAKTTQQPFYQLDGSPQMHPLMTQQGQYLYAETDQFQAISLPYGNRRLSMEIFLPKPNSSLSAFYQNLSAANWQSWTSQFSRREGTVQLPKFTAEYDTSLIPALQALGMGEAFSGQANFSNLAQGELRVNQVRHKSFIEVNEMGTAAAAVTSIGVRATSLNPLPPFEMKVDRPFFYAIRESETGTLLFMGSLVEPIVPSES</sequence>
<dbReference type="Gene3D" id="3.30.497.10">
    <property type="entry name" value="Antithrombin, subunit I, domain 2"/>
    <property type="match status" value="1"/>
</dbReference>
<protein>
    <submittedName>
        <fullName evidence="4">Serpin family protein</fullName>
    </submittedName>
</protein>
<feature type="region of interest" description="Disordered" evidence="2">
    <location>
        <begin position="29"/>
        <end position="50"/>
    </location>
</feature>
<comment type="similarity">
    <text evidence="1">Belongs to the serpin family.</text>
</comment>
<dbReference type="InterPro" id="IPR023796">
    <property type="entry name" value="Serpin_dom"/>
</dbReference>
<dbReference type="EMBL" id="JAHHHV010000070">
    <property type="protein sequence ID" value="MBW4466742.1"/>
    <property type="molecule type" value="Genomic_DNA"/>
</dbReference>
<dbReference type="GO" id="GO:0005615">
    <property type="term" value="C:extracellular space"/>
    <property type="evidence" value="ECO:0007669"/>
    <property type="project" value="InterPro"/>
</dbReference>
<dbReference type="CDD" id="cd19588">
    <property type="entry name" value="serpin_miropin-like"/>
    <property type="match status" value="1"/>
</dbReference>
<dbReference type="InterPro" id="IPR042185">
    <property type="entry name" value="Serpin_sf_2"/>
</dbReference>
<evidence type="ECO:0000256" key="1">
    <source>
        <dbReference type="RuleBase" id="RU000411"/>
    </source>
</evidence>
<dbReference type="SMART" id="SM00093">
    <property type="entry name" value="SERPIN"/>
    <property type="match status" value="1"/>
</dbReference>
<dbReference type="InterPro" id="IPR036186">
    <property type="entry name" value="Serpin_sf"/>
</dbReference>
<evidence type="ECO:0000259" key="3">
    <source>
        <dbReference type="SMART" id="SM00093"/>
    </source>
</evidence>
<dbReference type="InterPro" id="IPR000215">
    <property type="entry name" value="Serpin_fam"/>
</dbReference>
<dbReference type="PANTHER" id="PTHR11461">
    <property type="entry name" value="SERINE PROTEASE INHIBITOR, SERPIN"/>
    <property type="match status" value="1"/>
</dbReference>
<dbReference type="Proteomes" id="UP000707356">
    <property type="component" value="Unassembled WGS sequence"/>
</dbReference>
<feature type="domain" description="Serpin" evidence="3">
    <location>
        <begin position="73"/>
        <end position="429"/>
    </location>
</feature>
<dbReference type="FunFam" id="3.30.497.10:FF:000001">
    <property type="entry name" value="Serine protease inhibitor"/>
    <property type="match status" value="1"/>
</dbReference>
<dbReference type="PROSITE" id="PS00284">
    <property type="entry name" value="SERPIN"/>
    <property type="match status" value="1"/>
</dbReference>
<evidence type="ECO:0000313" key="5">
    <source>
        <dbReference type="Proteomes" id="UP000707356"/>
    </source>
</evidence>
<organism evidence="4 5">
    <name type="scientific">Pegethrix bostrychoides GSE-TBD4-15B</name>
    <dbReference type="NCBI Taxonomy" id="2839662"/>
    <lineage>
        <taxon>Bacteria</taxon>
        <taxon>Bacillati</taxon>
        <taxon>Cyanobacteriota</taxon>
        <taxon>Cyanophyceae</taxon>
        <taxon>Oculatellales</taxon>
        <taxon>Oculatellaceae</taxon>
        <taxon>Pegethrix</taxon>
    </lineage>
</organism>
<dbReference type="InterPro" id="IPR042178">
    <property type="entry name" value="Serpin_sf_1"/>
</dbReference>
<name>A0A951U6N2_9CYAN</name>
<dbReference type="Gene3D" id="2.30.39.10">
    <property type="entry name" value="Alpha-1-antitrypsin, domain 1"/>
    <property type="match status" value="1"/>
</dbReference>
<reference evidence="4" key="2">
    <citation type="journal article" date="2022" name="Microbiol. Resour. Announc.">
        <title>Metagenome Sequencing to Explore Phylogenomics of Terrestrial Cyanobacteria.</title>
        <authorList>
            <person name="Ward R.D."/>
            <person name="Stajich J.E."/>
            <person name="Johansen J.R."/>
            <person name="Huntemann M."/>
            <person name="Clum A."/>
            <person name="Foster B."/>
            <person name="Foster B."/>
            <person name="Roux S."/>
            <person name="Palaniappan K."/>
            <person name="Varghese N."/>
            <person name="Mukherjee S."/>
            <person name="Reddy T.B.K."/>
            <person name="Daum C."/>
            <person name="Copeland A."/>
            <person name="Chen I.A."/>
            <person name="Ivanova N.N."/>
            <person name="Kyrpides N.C."/>
            <person name="Shapiro N."/>
            <person name="Eloe-Fadrosh E.A."/>
            <person name="Pietrasiak N."/>
        </authorList>
    </citation>
    <scope>NUCLEOTIDE SEQUENCE</scope>
    <source>
        <strain evidence="4">GSE-TBD4-15B</strain>
    </source>
</reference>
<gene>
    <name evidence="4" type="ORF">KME07_15060</name>
</gene>
<evidence type="ECO:0000313" key="4">
    <source>
        <dbReference type="EMBL" id="MBW4466742.1"/>
    </source>
</evidence>
<dbReference type="SUPFAM" id="SSF56574">
    <property type="entry name" value="Serpins"/>
    <property type="match status" value="1"/>
</dbReference>
<reference evidence="4" key="1">
    <citation type="submission" date="2021-05" db="EMBL/GenBank/DDBJ databases">
        <authorList>
            <person name="Pietrasiak N."/>
            <person name="Ward R."/>
            <person name="Stajich J.E."/>
            <person name="Kurbessoian T."/>
        </authorList>
    </citation>
    <scope>NUCLEOTIDE SEQUENCE</scope>
    <source>
        <strain evidence="4">GSE-TBD4-15B</strain>
    </source>
</reference>
<proteinExistence type="inferred from homology"/>
<accession>A0A951U6N2</accession>
<evidence type="ECO:0000256" key="2">
    <source>
        <dbReference type="SAM" id="MobiDB-lite"/>
    </source>
</evidence>
<dbReference type="AlphaFoldDB" id="A0A951U6N2"/>
<dbReference type="PANTHER" id="PTHR11461:SF211">
    <property type="entry name" value="GH10112P-RELATED"/>
    <property type="match status" value="1"/>
</dbReference>
<dbReference type="Pfam" id="PF00079">
    <property type="entry name" value="Serpin"/>
    <property type="match status" value="1"/>
</dbReference>